<comment type="similarity">
    <text evidence="1">Belongs to the actin family.</text>
</comment>
<dbReference type="Proteomes" id="UP000187013">
    <property type="component" value="Unassembled WGS sequence"/>
</dbReference>
<gene>
    <name evidence="3" type="ORF">ZYGR_0AK04860</name>
</gene>
<dbReference type="SUPFAM" id="SSF53067">
    <property type="entry name" value="Actin-like ATPase domain"/>
    <property type="match status" value="2"/>
</dbReference>
<comment type="caution">
    <text evidence="3">The sequence shown here is derived from an EMBL/GenBank/DDBJ whole genome shotgun (WGS) entry which is preliminary data.</text>
</comment>
<name>A0A1Q3AE10_ZYGRO</name>
<feature type="compositionally biased region" description="Basic and acidic residues" evidence="2">
    <location>
        <begin position="44"/>
        <end position="53"/>
    </location>
</feature>
<dbReference type="CDD" id="cd10206">
    <property type="entry name" value="ASKHA_NBD_Arp8-like"/>
    <property type="match status" value="1"/>
</dbReference>
<feature type="region of interest" description="Disordered" evidence="2">
    <location>
        <begin position="1"/>
        <end position="130"/>
    </location>
</feature>
<feature type="compositionally biased region" description="Acidic residues" evidence="2">
    <location>
        <begin position="86"/>
        <end position="102"/>
    </location>
</feature>
<dbReference type="PANTHER" id="PTHR11937">
    <property type="entry name" value="ACTIN"/>
    <property type="match status" value="1"/>
</dbReference>
<dbReference type="Pfam" id="PF00022">
    <property type="entry name" value="Actin"/>
    <property type="match status" value="1"/>
</dbReference>
<dbReference type="OrthoDB" id="5572108at2759"/>
<dbReference type="InterPro" id="IPR043129">
    <property type="entry name" value="ATPase_NBD"/>
</dbReference>
<feature type="compositionally biased region" description="Polar residues" evidence="2">
    <location>
        <begin position="67"/>
        <end position="81"/>
    </location>
</feature>
<proteinExistence type="inferred from homology"/>
<dbReference type="EMBL" id="BDGX01000037">
    <property type="protein sequence ID" value="GAV53984.1"/>
    <property type="molecule type" value="Genomic_DNA"/>
</dbReference>
<evidence type="ECO:0000313" key="3">
    <source>
        <dbReference type="EMBL" id="GAV53984.1"/>
    </source>
</evidence>
<evidence type="ECO:0000313" key="4">
    <source>
        <dbReference type="Proteomes" id="UP000187013"/>
    </source>
</evidence>
<dbReference type="InterPro" id="IPR004000">
    <property type="entry name" value="Actin"/>
</dbReference>
<feature type="compositionally biased region" description="Basic and acidic residues" evidence="2">
    <location>
        <begin position="103"/>
        <end position="122"/>
    </location>
</feature>
<dbReference type="AlphaFoldDB" id="A0A1Q3AE10"/>
<reference evidence="3 4" key="1">
    <citation type="submission" date="2016-08" db="EMBL/GenBank/DDBJ databases">
        <title>Draft genome sequence of allopolyploid Zygosaccharomyces rouxii.</title>
        <authorList>
            <person name="Watanabe J."/>
            <person name="Uehara K."/>
            <person name="Mogi Y."/>
            <person name="Tsukioka Y."/>
        </authorList>
    </citation>
    <scope>NUCLEOTIDE SEQUENCE [LARGE SCALE GENOMIC DNA]</scope>
    <source>
        <strain evidence="3 4">NBRC 110957</strain>
    </source>
</reference>
<organism evidence="3 4">
    <name type="scientific">Zygosaccharomyces rouxii</name>
    <dbReference type="NCBI Taxonomy" id="4956"/>
    <lineage>
        <taxon>Eukaryota</taxon>
        <taxon>Fungi</taxon>
        <taxon>Dikarya</taxon>
        <taxon>Ascomycota</taxon>
        <taxon>Saccharomycotina</taxon>
        <taxon>Saccharomycetes</taxon>
        <taxon>Saccharomycetales</taxon>
        <taxon>Saccharomycetaceae</taxon>
        <taxon>Zygosaccharomyces</taxon>
    </lineage>
</organism>
<evidence type="ECO:0000256" key="2">
    <source>
        <dbReference type="SAM" id="MobiDB-lite"/>
    </source>
</evidence>
<feature type="compositionally biased region" description="Acidic residues" evidence="2">
    <location>
        <begin position="13"/>
        <end position="31"/>
    </location>
</feature>
<evidence type="ECO:0000256" key="1">
    <source>
        <dbReference type="RuleBase" id="RU000487"/>
    </source>
</evidence>
<sequence length="867" mass="98539">MSQEAESGPVYEEPIDIPLEEEDDDEDEEADAVGGSHTPTTTQEKLRAEAEGHEDADEDEDMDTLHANASRSGTSTPLGNANTGGGDEDEMEEEELDDEDGDENNRKRDAQGKFKKYPKLDPAKAPPGKKVPLHLLEKRRLGRIKAAEEFARKLKQIGIEKVESNTLPPTGLFQPMILINQKNYSSDYLKKDEQVFALRDRKVLRNNTQVPSMANTPDVTDLKRENGNTAELNEAVGDEDIDLSDANTTLVIHPGSNSLKVGFAKDESPFVIPSCVAIPKSELNSQVPMDAERQPAYTRDQPAEFEEMKSEIQHSFRERMRFYKRKVQPNAHEQVINFNKVSKPELIEDKNDYNRVNWITNPDRRYYGADALKCSKEHFVIRHPIVKGGSFNISSPDYRSMQDLMGDFTGLLEHVLRSPRFQLRRLQFTQYKVVLVIPDLFEKSHVETLIRCLITEMQFQAVAIIQESLATCYGAGISTSTCVVNIGATQTRIACVDEGTVLQDSCITLDYGSDDITKLFALFLLQSEFPYQDWDIETAHGWYLAEELKKNFTTFQDASVTVQLYNFVKRIPGQQAEKFDFKVFDEVILAPLSLFYPGIVAQLRNELRPRSPNEKLKSELPISRDIFTDNLDDWRSLSQAECLDNQLHCGNHDELRTLCRILDTPSRLDELQAENRMEPDLRQNYVPLEKAIIQSITNACLSFDITKMSSFYSNILVCGGGSNIPALDFILTDRINIWRPRLLSHTSFPDFYKKLSKQIKDIKSSVKNGEGKSNGPQEEEQLKEKVQEVIRREFESYYENIDSQNNADHVLPVSVLPPPRDLDPAILIWKGASVLAQIKLVEELYLTGADWDIHGSRILQYKCIFTY</sequence>
<dbReference type="Gene3D" id="3.90.640.10">
    <property type="entry name" value="Actin, Chain A, domain 4"/>
    <property type="match status" value="1"/>
</dbReference>
<dbReference type="SMART" id="SM00268">
    <property type="entry name" value="ACTIN"/>
    <property type="match status" value="1"/>
</dbReference>
<dbReference type="Gene3D" id="3.30.420.40">
    <property type="match status" value="1"/>
</dbReference>
<protein>
    <submittedName>
        <fullName evidence="3">Uncharacterized protein</fullName>
    </submittedName>
</protein>
<dbReference type="Gene3D" id="3.30.420.580">
    <property type="match status" value="1"/>
</dbReference>
<accession>A0A1Q3AE10</accession>